<gene>
    <name evidence="2" type="ORF">SCLTRI_LOCUS5906</name>
</gene>
<protein>
    <submittedName>
        <fullName evidence="2">F9069557-a81f-456d-aa9f-8621c3ac807c</fullName>
    </submittedName>
</protein>
<keyword evidence="3" id="KW-1185">Reference proteome</keyword>
<comment type="caution">
    <text evidence="2">The sequence shown here is derived from an EMBL/GenBank/DDBJ whole genome shotgun (WGS) entry which is preliminary data.</text>
</comment>
<dbReference type="Proteomes" id="UP000624404">
    <property type="component" value="Unassembled WGS sequence"/>
</dbReference>
<reference evidence="2" key="1">
    <citation type="submission" date="2020-10" db="EMBL/GenBank/DDBJ databases">
        <authorList>
            <person name="Kusch S."/>
        </authorList>
    </citation>
    <scope>NUCLEOTIDE SEQUENCE</scope>
    <source>
        <strain evidence="2">SwB9</strain>
    </source>
</reference>
<evidence type="ECO:0000259" key="1">
    <source>
        <dbReference type="Pfam" id="PF07992"/>
    </source>
</evidence>
<dbReference type="GO" id="GO:0016491">
    <property type="term" value="F:oxidoreductase activity"/>
    <property type="evidence" value="ECO:0007669"/>
    <property type="project" value="InterPro"/>
</dbReference>
<proteinExistence type="predicted"/>
<evidence type="ECO:0000313" key="3">
    <source>
        <dbReference type="Proteomes" id="UP000624404"/>
    </source>
</evidence>
<organism evidence="2 3">
    <name type="scientific">Sclerotinia trifoliorum</name>
    <dbReference type="NCBI Taxonomy" id="28548"/>
    <lineage>
        <taxon>Eukaryota</taxon>
        <taxon>Fungi</taxon>
        <taxon>Dikarya</taxon>
        <taxon>Ascomycota</taxon>
        <taxon>Pezizomycotina</taxon>
        <taxon>Leotiomycetes</taxon>
        <taxon>Helotiales</taxon>
        <taxon>Sclerotiniaceae</taxon>
        <taxon>Sclerotinia</taxon>
    </lineage>
</organism>
<dbReference type="InterPro" id="IPR053275">
    <property type="entry name" value="Agnestin_monoxygenase"/>
</dbReference>
<sequence>MLLLRGSFPPIAAGRVSTRTFSTVLKSGRSSKKMGELQTSLFNHVLQRSYSTDVADREKRYGAVVVGSGPAGLAVVGNLLEQKKGPVLWIGDAREFGGGRLHQKYRAVPSNTKVKFFSMFAEALEPFQQIIKDTATPNAYSLLKDLDQEKTCHIAEAAGLGLMLARGLDESKGVNRFRHGRLRSAYWSNDNGWNVKFGRFEKQDCSASSDLLFLCTGSHPTKINLQLKQEGPQPQYYLGLDTCLRPNSLLHRLRRSFKAMSDSTKITTIAVIGASHSAILVLRNLYEAATLLKEKDGQIRIKWLTRHELRYAEERDGWIKRDNTGLKGEVATWAKENLEADTLPTSDVSKYLEKVKTSPETETEDYEKHLPGCKYVVQAIGFTKNELPPIKRNEEPLEITYNHETSEFVDAEGKTIRGLYGAGIAFPEKVVDPEGTTEYAVGLWKFMKYLKRVAPTWTA</sequence>
<dbReference type="InterPro" id="IPR036188">
    <property type="entry name" value="FAD/NAD-bd_sf"/>
</dbReference>
<dbReference type="EMBL" id="CAJHIA010000017">
    <property type="protein sequence ID" value="CAD6446195.1"/>
    <property type="molecule type" value="Genomic_DNA"/>
</dbReference>
<dbReference type="InterPro" id="IPR023753">
    <property type="entry name" value="FAD/NAD-binding_dom"/>
</dbReference>
<dbReference type="AlphaFoldDB" id="A0A8H2VY11"/>
<evidence type="ECO:0000313" key="2">
    <source>
        <dbReference type="EMBL" id="CAD6446195.1"/>
    </source>
</evidence>
<dbReference type="PANTHER" id="PTHR38688:SF1">
    <property type="entry name" value="FAD_NAD(P)-BINDING DOMAIN-CONTAINING PROTEIN"/>
    <property type="match status" value="1"/>
</dbReference>
<accession>A0A8H2VY11</accession>
<dbReference type="SUPFAM" id="SSF51905">
    <property type="entry name" value="FAD/NAD(P)-binding domain"/>
    <property type="match status" value="1"/>
</dbReference>
<name>A0A8H2VY11_9HELO</name>
<dbReference type="PANTHER" id="PTHR38688">
    <property type="entry name" value="PYR_REDOX_2 DOMAIN-CONTAINING PROTEIN"/>
    <property type="match status" value="1"/>
</dbReference>
<feature type="domain" description="FAD/NAD(P)-binding" evidence="1">
    <location>
        <begin position="64"/>
        <end position="423"/>
    </location>
</feature>
<dbReference type="OrthoDB" id="432536at2759"/>
<dbReference type="Pfam" id="PF07992">
    <property type="entry name" value="Pyr_redox_2"/>
    <property type="match status" value="1"/>
</dbReference>